<dbReference type="InterPro" id="IPR003594">
    <property type="entry name" value="HATPase_dom"/>
</dbReference>
<dbReference type="Gene3D" id="3.10.580.10">
    <property type="entry name" value="CBS-domain"/>
    <property type="match status" value="2"/>
</dbReference>
<keyword evidence="1" id="KW-0677">Repeat</keyword>
<evidence type="ECO:0000313" key="5">
    <source>
        <dbReference type="Proteomes" id="UP000052008"/>
    </source>
</evidence>
<proteinExistence type="predicted"/>
<evidence type="ECO:0000256" key="2">
    <source>
        <dbReference type="PROSITE-ProRule" id="PRU00703"/>
    </source>
</evidence>
<dbReference type="SUPFAM" id="SSF54631">
    <property type="entry name" value="CBS-domain pair"/>
    <property type="match status" value="1"/>
</dbReference>
<organism evidence="4 5">
    <name type="scientific">candidate division TA06 bacterium DG_24</name>
    <dbReference type="NCBI Taxonomy" id="1703770"/>
    <lineage>
        <taxon>Bacteria</taxon>
        <taxon>Bacteria division TA06</taxon>
    </lineage>
</organism>
<evidence type="ECO:0000256" key="1">
    <source>
        <dbReference type="ARBA" id="ARBA00022737"/>
    </source>
</evidence>
<dbReference type="STRING" id="1703770.AMJ39_09625"/>
<dbReference type="PANTHER" id="PTHR48108">
    <property type="entry name" value="CBS DOMAIN-CONTAINING PROTEIN CBSX2, CHLOROPLASTIC"/>
    <property type="match status" value="1"/>
</dbReference>
<dbReference type="InterPro" id="IPR051462">
    <property type="entry name" value="CBS_domain-containing"/>
</dbReference>
<reference evidence="4 5" key="1">
    <citation type="journal article" date="2015" name="Microbiome">
        <title>Genomic resolution of linkages in carbon, nitrogen, and sulfur cycling among widespread estuary sediment bacteria.</title>
        <authorList>
            <person name="Baker B.J."/>
            <person name="Lazar C.S."/>
            <person name="Teske A.P."/>
            <person name="Dick G.J."/>
        </authorList>
    </citation>
    <scope>NUCLEOTIDE SEQUENCE [LARGE SCALE GENOMIC DNA]</scope>
    <source>
        <strain evidence="4">DG_24</strain>
    </source>
</reference>
<dbReference type="InterPro" id="IPR036890">
    <property type="entry name" value="HATPase_C_sf"/>
</dbReference>
<dbReference type="InterPro" id="IPR046342">
    <property type="entry name" value="CBS_dom_sf"/>
</dbReference>
<dbReference type="SMART" id="SM00387">
    <property type="entry name" value="HATPase_c"/>
    <property type="match status" value="1"/>
</dbReference>
<feature type="domain" description="CBS" evidence="3">
    <location>
        <begin position="19"/>
        <end position="75"/>
    </location>
</feature>
<evidence type="ECO:0000313" key="4">
    <source>
        <dbReference type="EMBL" id="KPJ51598.1"/>
    </source>
</evidence>
<dbReference type="AlphaFoldDB" id="A0A0S7WN37"/>
<dbReference type="Gene3D" id="3.30.565.10">
    <property type="entry name" value="Histidine kinase-like ATPase, C-terminal domain"/>
    <property type="match status" value="1"/>
</dbReference>
<dbReference type="InterPro" id="IPR000644">
    <property type="entry name" value="CBS_dom"/>
</dbReference>
<sequence length="303" mass="34117">MPFTRVQELVYEMKVSQVMSRSVITVRPQMPMSELREIFRDKRISGTPVVDGDRLVGIISLEDFIKWLYDREGDSLIENKMTRNVETLYDDEPLVHAVSKFETSGFGRFAVVERRSGKLVGVITKGDIVEGLLKKLEIDYHEEEIHRYRASHIFEDIVADRTTLAFEYDVVGRDFERAGESSSRLKRTLKRLGLDPGVVRRVAIATYEAEMNLIVFTEGGRISVRLEPGRITVHVTDSGPGIPDVEKALQPGYSTAPQWVRELGFGAGMGLVNMQKCADEMEIISAPGKGTQIKIAILTGRKR</sequence>
<dbReference type="EMBL" id="LIZS01000111">
    <property type="protein sequence ID" value="KPJ51598.1"/>
    <property type="molecule type" value="Genomic_DNA"/>
</dbReference>
<dbReference type="Proteomes" id="UP000052008">
    <property type="component" value="Unassembled WGS sequence"/>
</dbReference>
<dbReference type="Pfam" id="PF13581">
    <property type="entry name" value="HATPase_c_2"/>
    <property type="match status" value="1"/>
</dbReference>
<feature type="domain" description="CBS" evidence="3">
    <location>
        <begin position="81"/>
        <end position="138"/>
    </location>
</feature>
<protein>
    <recommendedName>
        <fullName evidence="3">CBS domain-containing protein</fullName>
    </recommendedName>
</protein>
<dbReference type="Pfam" id="PF00571">
    <property type="entry name" value="CBS"/>
    <property type="match status" value="2"/>
</dbReference>
<dbReference type="PROSITE" id="PS51371">
    <property type="entry name" value="CBS"/>
    <property type="match status" value="2"/>
</dbReference>
<gene>
    <name evidence="4" type="ORF">AMJ39_09625</name>
</gene>
<dbReference type="SUPFAM" id="SSF55874">
    <property type="entry name" value="ATPase domain of HSP90 chaperone/DNA topoisomerase II/histidine kinase"/>
    <property type="match status" value="1"/>
</dbReference>
<accession>A0A0S7WN37</accession>
<name>A0A0S7WN37_UNCT6</name>
<dbReference type="PANTHER" id="PTHR48108:SF26">
    <property type="entry name" value="CBS DOMAIN-CONTAINING PROTEIN DDB_G0289609"/>
    <property type="match status" value="1"/>
</dbReference>
<evidence type="ECO:0000259" key="3">
    <source>
        <dbReference type="PROSITE" id="PS51371"/>
    </source>
</evidence>
<comment type="caution">
    <text evidence="4">The sequence shown here is derived from an EMBL/GenBank/DDBJ whole genome shotgun (WGS) entry which is preliminary data.</text>
</comment>
<dbReference type="SMART" id="SM00116">
    <property type="entry name" value="CBS"/>
    <property type="match status" value="2"/>
</dbReference>
<keyword evidence="2" id="KW-0129">CBS domain</keyword>